<proteinExistence type="predicted"/>
<accession>A0A7T3G0F1</accession>
<dbReference type="OrthoDB" id="312756at2157"/>
<evidence type="ECO:0000256" key="1">
    <source>
        <dbReference type="SAM" id="Phobius"/>
    </source>
</evidence>
<organism evidence="2 3">
    <name type="scientific">Halosimplex litoreum</name>
    <dbReference type="NCBI Taxonomy" id="1198301"/>
    <lineage>
        <taxon>Archaea</taxon>
        <taxon>Methanobacteriati</taxon>
        <taxon>Methanobacteriota</taxon>
        <taxon>Stenosarchaea group</taxon>
        <taxon>Halobacteria</taxon>
        <taxon>Halobacteriales</taxon>
        <taxon>Haloarculaceae</taxon>
        <taxon>Halosimplex</taxon>
    </lineage>
</organism>
<dbReference type="AlphaFoldDB" id="A0A7T3G0F1"/>
<keyword evidence="3" id="KW-1185">Reference proteome</keyword>
<dbReference type="GeneID" id="60587930"/>
<keyword evidence="1" id="KW-0472">Membrane</keyword>
<reference evidence="2 3" key="1">
    <citation type="submission" date="2020-12" db="EMBL/GenBank/DDBJ databases">
        <title>Halosimplex halophilum sp. nov. and Halosimplex salinum sp. nov., two new members of the genus Halosimplex.</title>
        <authorList>
            <person name="Cui H.L."/>
        </authorList>
    </citation>
    <scope>NUCLEOTIDE SEQUENCE [LARGE SCALE GENOMIC DNA]</scope>
    <source>
        <strain evidence="2 3">YGH94</strain>
    </source>
</reference>
<dbReference type="Proteomes" id="UP000595001">
    <property type="component" value="Chromosome"/>
</dbReference>
<protein>
    <submittedName>
        <fullName evidence="2">Uncharacterized protein</fullName>
    </submittedName>
</protein>
<sequence>MGSDGLIELDQETWVVLAKYNLLLATLFGVLALVSRTMLDGNQPMLVENGALAVLFGAVQTYAWLSA</sequence>
<name>A0A7T3G0F1_9EURY</name>
<evidence type="ECO:0000313" key="3">
    <source>
        <dbReference type="Proteomes" id="UP000595001"/>
    </source>
</evidence>
<evidence type="ECO:0000313" key="2">
    <source>
        <dbReference type="EMBL" id="QPV64085.1"/>
    </source>
</evidence>
<dbReference type="RefSeq" id="WP_198062859.1">
    <property type="nucleotide sequence ID" value="NZ_CP065856.1"/>
</dbReference>
<keyword evidence="1" id="KW-0812">Transmembrane</keyword>
<feature type="transmembrane region" description="Helical" evidence="1">
    <location>
        <begin position="20"/>
        <end position="39"/>
    </location>
</feature>
<dbReference type="KEGG" id="hlt:I7X12_05515"/>
<gene>
    <name evidence="2" type="ORF">I7X12_05515</name>
</gene>
<feature type="transmembrane region" description="Helical" evidence="1">
    <location>
        <begin position="46"/>
        <end position="65"/>
    </location>
</feature>
<dbReference type="EMBL" id="CP065856">
    <property type="protein sequence ID" value="QPV64085.1"/>
    <property type="molecule type" value="Genomic_DNA"/>
</dbReference>
<keyword evidence="1" id="KW-1133">Transmembrane helix</keyword>